<organism evidence="8 9">
    <name type="scientific">Mytilus coruscus</name>
    <name type="common">Sea mussel</name>
    <dbReference type="NCBI Taxonomy" id="42192"/>
    <lineage>
        <taxon>Eukaryota</taxon>
        <taxon>Metazoa</taxon>
        <taxon>Spiralia</taxon>
        <taxon>Lophotrochozoa</taxon>
        <taxon>Mollusca</taxon>
        <taxon>Bivalvia</taxon>
        <taxon>Autobranchia</taxon>
        <taxon>Pteriomorphia</taxon>
        <taxon>Mytilida</taxon>
        <taxon>Mytiloidea</taxon>
        <taxon>Mytilidae</taxon>
        <taxon>Mytilinae</taxon>
        <taxon>Mytilus</taxon>
    </lineage>
</organism>
<comment type="caution">
    <text evidence="5">Lacks conserved residue(s) required for the propagation of feature annotation.</text>
</comment>
<evidence type="ECO:0000256" key="2">
    <source>
        <dbReference type="ARBA" id="ARBA00022737"/>
    </source>
</evidence>
<dbReference type="GO" id="GO:0016020">
    <property type="term" value="C:membrane"/>
    <property type="evidence" value="ECO:0007669"/>
    <property type="project" value="InterPro"/>
</dbReference>
<evidence type="ECO:0000256" key="4">
    <source>
        <dbReference type="ARBA" id="ARBA00023180"/>
    </source>
</evidence>
<keyword evidence="4" id="KW-0325">Glycoprotein</keyword>
<evidence type="ECO:0000313" key="9">
    <source>
        <dbReference type="Proteomes" id="UP000507470"/>
    </source>
</evidence>
<dbReference type="EMBL" id="CACVKT020000204">
    <property type="protein sequence ID" value="CAC5357492.1"/>
    <property type="molecule type" value="Genomic_DNA"/>
</dbReference>
<dbReference type="PROSITE" id="PS50287">
    <property type="entry name" value="SRCR_2"/>
    <property type="match status" value="2"/>
</dbReference>
<reference evidence="8 9" key="1">
    <citation type="submission" date="2020-06" db="EMBL/GenBank/DDBJ databases">
        <authorList>
            <person name="Li R."/>
            <person name="Bekaert M."/>
        </authorList>
    </citation>
    <scope>NUCLEOTIDE SEQUENCE [LARGE SCALE GENOMIC DNA]</scope>
    <source>
        <strain evidence="9">wild</strain>
    </source>
</reference>
<feature type="disulfide bond" evidence="5">
    <location>
        <begin position="41"/>
        <end position="105"/>
    </location>
</feature>
<dbReference type="Gene3D" id="3.10.250.10">
    <property type="entry name" value="SRCR-like domain"/>
    <property type="match status" value="2"/>
</dbReference>
<evidence type="ECO:0000256" key="6">
    <source>
        <dbReference type="SAM" id="SignalP"/>
    </source>
</evidence>
<dbReference type="InterPro" id="IPR001190">
    <property type="entry name" value="SRCR"/>
</dbReference>
<dbReference type="PANTHER" id="PTHR48071:SF28">
    <property type="entry name" value="SRCR DOMAIN-CONTAINING PROTEIN"/>
    <property type="match status" value="1"/>
</dbReference>
<evidence type="ECO:0000259" key="7">
    <source>
        <dbReference type="PROSITE" id="PS50287"/>
    </source>
</evidence>
<dbReference type="FunFam" id="3.10.250.10:FF:000006">
    <property type="entry name" value="neurotrypsin isoform X2"/>
    <property type="match status" value="1"/>
</dbReference>
<dbReference type="PROSITE" id="PS00420">
    <property type="entry name" value="SRCR_1"/>
    <property type="match status" value="1"/>
</dbReference>
<evidence type="ECO:0000256" key="1">
    <source>
        <dbReference type="ARBA" id="ARBA00022729"/>
    </source>
</evidence>
<keyword evidence="3 5" id="KW-1015">Disulfide bond</keyword>
<evidence type="ECO:0000313" key="8">
    <source>
        <dbReference type="EMBL" id="CAC5357492.1"/>
    </source>
</evidence>
<keyword evidence="2" id="KW-0677">Repeat</keyword>
<protein>
    <submittedName>
        <fullName evidence="8">Neurotrypsin</fullName>
    </submittedName>
</protein>
<feature type="disulfide bond" evidence="5">
    <location>
        <begin position="85"/>
        <end position="95"/>
    </location>
</feature>
<dbReference type="PANTHER" id="PTHR48071">
    <property type="entry name" value="SRCR DOMAIN-CONTAINING PROTEIN"/>
    <property type="match status" value="1"/>
</dbReference>
<dbReference type="Proteomes" id="UP000507470">
    <property type="component" value="Unassembled WGS sequence"/>
</dbReference>
<evidence type="ECO:0000256" key="5">
    <source>
        <dbReference type="PROSITE-ProRule" id="PRU00196"/>
    </source>
</evidence>
<feature type="signal peptide" evidence="6">
    <location>
        <begin position="1"/>
        <end position="21"/>
    </location>
</feature>
<name>A0A6J7ZZI4_MYTCO</name>
<dbReference type="SUPFAM" id="SSF56487">
    <property type="entry name" value="SRCR-like"/>
    <property type="match status" value="2"/>
</dbReference>
<accession>A0A6J7ZZI4</accession>
<gene>
    <name evidence="8" type="ORF">MCOR_1147</name>
</gene>
<dbReference type="AlphaFoldDB" id="A0A6J7ZZI4"/>
<dbReference type="SMART" id="SM00202">
    <property type="entry name" value="SR"/>
    <property type="match status" value="1"/>
</dbReference>
<dbReference type="OrthoDB" id="422749at2759"/>
<proteinExistence type="predicted"/>
<dbReference type="InterPro" id="IPR036772">
    <property type="entry name" value="SRCR-like_dom_sf"/>
</dbReference>
<dbReference type="PRINTS" id="PR00258">
    <property type="entry name" value="SPERACTRCPTR"/>
</dbReference>
<feature type="chain" id="PRO_5027059263" evidence="6">
    <location>
        <begin position="22"/>
        <end position="162"/>
    </location>
</feature>
<dbReference type="Pfam" id="PF00530">
    <property type="entry name" value="SRCR"/>
    <property type="match status" value="2"/>
</dbReference>
<keyword evidence="9" id="KW-1185">Reference proteome</keyword>
<sequence>MRSVLLIIKGKTLLCIRFVDGAGPFEGRVELNINGQWGTICGNNFDIDNAEVLCRMAGYSRALQAFVGAYFGEGTGPVFLDNVNCNGFEKHLDSCSSSGLFATSCRHSKDVGVRLIDGLKPWEGRVELKVNGQWGTICGYNRGFDKEDATVVCRMAGFSTSG</sequence>
<feature type="domain" description="SRCR" evidence="7">
    <location>
        <begin position="16"/>
        <end position="116"/>
    </location>
</feature>
<keyword evidence="1 6" id="KW-0732">Signal</keyword>
<evidence type="ECO:0000256" key="3">
    <source>
        <dbReference type="ARBA" id="ARBA00023157"/>
    </source>
</evidence>
<feature type="domain" description="SRCR" evidence="7">
    <location>
        <begin position="113"/>
        <end position="162"/>
    </location>
</feature>